<feature type="transmembrane region" description="Helical" evidence="1">
    <location>
        <begin position="58"/>
        <end position="78"/>
    </location>
</feature>
<feature type="transmembrane region" description="Helical" evidence="1">
    <location>
        <begin position="160"/>
        <end position="178"/>
    </location>
</feature>
<dbReference type="EMBL" id="JBHPON010000002">
    <property type="protein sequence ID" value="MFC6036204.1"/>
    <property type="molecule type" value="Genomic_DNA"/>
</dbReference>
<keyword evidence="1" id="KW-1133">Transmembrane helix</keyword>
<dbReference type="Pfam" id="PF05684">
    <property type="entry name" value="DUF819"/>
    <property type="match status" value="1"/>
</dbReference>
<proteinExistence type="predicted"/>
<organism evidence="2 3">
    <name type="scientific">Hyphococcus aureus</name>
    <dbReference type="NCBI Taxonomy" id="2666033"/>
    <lineage>
        <taxon>Bacteria</taxon>
        <taxon>Pseudomonadati</taxon>
        <taxon>Pseudomonadota</taxon>
        <taxon>Alphaproteobacteria</taxon>
        <taxon>Parvularculales</taxon>
        <taxon>Parvularculaceae</taxon>
        <taxon>Hyphococcus</taxon>
    </lineage>
</organism>
<dbReference type="RefSeq" id="WP_379882566.1">
    <property type="nucleotide sequence ID" value="NZ_JBHPON010000002.1"/>
</dbReference>
<keyword evidence="3" id="KW-1185">Reference proteome</keyword>
<sequence length="380" mass="39047">MIDPSNHLLLTAVTLGAIALGLFVERTPMGRIFPAAVFCIVSGLILANIGIIPHAAPMYGIASDIFVPLAIPLFLFKADLRRIITEGGRTMIAFSVGALGTIAGGLIGFMVLDLGPLRDKLLGVFVATYTGGSMNMIAVAKTTGLDDATAMSAAVAADNVVSLSYLTLLTAFTALPLAHRLFAKSKGAHAIAADAVAPEEARIDTAKTDLWNIAMGLSLSAAICAISTFAANAAGHPSYAILILTFISVALANFFPKLLSKLTGDEAIGMLLFYFLFFVIGAAADISALTGTAFNMLLFGAIIVSVHTVFVFIGGWLFKLTIEEVAIGSNACVLGPATAAAMAGAMGWRALVTPGIVCGVFGYVIANFIGAGLAAIVAGG</sequence>
<protein>
    <submittedName>
        <fullName evidence="2">DUF819 domain-containing protein</fullName>
    </submittedName>
</protein>
<reference evidence="2 3" key="1">
    <citation type="submission" date="2024-09" db="EMBL/GenBank/DDBJ databases">
        <authorList>
            <person name="Zhang Z.-H."/>
        </authorList>
    </citation>
    <scope>NUCLEOTIDE SEQUENCE [LARGE SCALE GENOMIC DNA]</scope>
    <source>
        <strain evidence="2 3">HHTR114</strain>
    </source>
</reference>
<feature type="transmembrane region" description="Helical" evidence="1">
    <location>
        <begin position="32"/>
        <end position="52"/>
    </location>
</feature>
<feature type="transmembrane region" description="Helical" evidence="1">
    <location>
        <begin position="354"/>
        <end position="378"/>
    </location>
</feature>
<feature type="transmembrane region" description="Helical" evidence="1">
    <location>
        <begin position="267"/>
        <end position="290"/>
    </location>
</feature>
<feature type="transmembrane region" description="Helical" evidence="1">
    <location>
        <begin position="90"/>
        <end position="112"/>
    </location>
</feature>
<dbReference type="PANTHER" id="PTHR34289:SF8">
    <property type="entry name" value="DUF819 DOMAIN-CONTAINING PROTEIN"/>
    <property type="match status" value="1"/>
</dbReference>
<evidence type="ECO:0000313" key="3">
    <source>
        <dbReference type="Proteomes" id="UP001596116"/>
    </source>
</evidence>
<feature type="transmembrane region" description="Helical" evidence="1">
    <location>
        <begin position="325"/>
        <end position="348"/>
    </location>
</feature>
<feature type="transmembrane region" description="Helical" evidence="1">
    <location>
        <begin position="210"/>
        <end position="231"/>
    </location>
</feature>
<evidence type="ECO:0000313" key="2">
    <source>
        <dbReference type="EMBL" id="MFC6036204.1"/>
    </source>
</evidence>
<name>A0ABW1KW64_9PROT</name>
<gene>
    <name evidence="2" type="ORF">ACFMB1_11670</name>
</gene>
<dbReference type="Proteomes" id="UP001596116">
    <property type="component" value="Unassembled WGS sequence"/>
</dbReference>
<keyword evidence="1" id="KW-0472">Membrane</keyword>
<feature type="transmembrane region" description="Helical" evidence="1">
    <location>
        <begin position="6"/>
        <end position="25"/>
    </location>
</feature>
<comment type="caution">
    <text evidence="2">The sequence shown here is derived from an EMBL/GenBank/DDBJ whole genome shotgun (WGS) entry which is preliminary data.</text>
</comment>
<feature type="transmembrane region" description="Helical" evidence="1">
    <location>
        <begin position="296"/>
        <end position="318"/>
    </location>
</feature>
<keyword evidence="1" id="KW-0812">Transmembrane</keyword>
<dbReference type="InterPro" id="IPR008537">
    <property type="entry name" value="DUF819"/>
</dbReference>
<feature type="transmembrane region" description="Helical" evidence="1">
    <location>
        <begin position="237"/>
        <end position="255"/>
    </location>
</feature>
<dbReference type="PANTHER" id="PTHR34289">
    <property type="entry name" value="PROTEIN, PUTATIVE (DUF819)-RELATED"/>
    <property type="match status" value="1"/>
</dbReference>
<accession>A0ABW1KW64</accession>
<evidence type="ECO:0000256" key="1">
    <source>
        <dbReference type="SAM" id="Phobius"/>
    </source>
</evidence>